<feature type="compositionally biased region" description="Basic and acidic residues" evidence="10">
    <location>
        <begin position="615"/>
        <end position="637"/>
    </location>
</feature>
<dbReference type="InterPro" id="IPR000980">
    <property type="entry name" value="SH2"/>
</dbReference>
<dbReference type="FunFam" id="3.30.200.20:FF:000518">
    <property type="entry name" value="Tyrosine-protein kinase"/>
    <property type="match status" value="1"/>
</dbReference>
<dbReference type="OrthoDB" id="535945at2759"/>
<keyword evidence="2 8" id="KW-0547">Nucleotide-binding</keyword>
<dbReference type="PROSITE" id="PS50001">
    <property type="entry name" value="SH2"/>
    <property type="match status" value="1"/>
</dbReference>
<name>A0A4U5N500_STECR</name>
<dbReference type="InterPro" id="IPR036860">
    <property type="entry name" value="SH2_dom_sf"/>
</dbReference>
<comment type="catalytic activity">
    <reaction evidence="6 9">
        <text>L-tyrosyl-[protein] + ATP = O-phospho-L-tyrosyl-[protein] + ADP + H(+)</text>
        <dbReference type="Rhea" id="RHEA:10596"/>
        <dbReference type="Rhea" id="RHEA-COMP:10136"/>
        <dbReference type="Rhea" id="RHEA-COMP:20101"/>
        <dbReference type="ChEBI" id="CHEBI:15378"/>
        <dbReference type="ChEBI" id="CHEBI:30616"/>
        <dbReference type="ChEBI" id="CHEBI:46858"/>
        <dbReference type="ChEBI" id="CHEBI:61978"/>
        <dbReference type="ChEBI" id="CHEBI:456216"/>
        <dbReference type="EC" id="2.7.10.2"/>
    </reaction>
</comment>
<dbReference type="InterPro" id="IPR020635">
    <property type="entry name" value="Tyr_kinase_cat_dom"/>
</dbReference>
<feature type="compositionally biased region" description="Polar residues" evidence="10">
    <location>
        <begin position="593"/>
        <end position="605"/>
    </location>
</feature>
<evidence type="ECO:0000256" key="7">
    <source>
        <dbReference type="PROSITE-ProRule" id="PRU00191"/>
    </source>
</evidence>
<gene>
    <name evidence="13" type="ORF">L596_018300</name>
</gene>
<dbReference type="CDD" id="cd10361">
    <property type="entry name" value="SH2_Fps_family"/>
    <property type="match status" value="1"/>
</dbReference>
<keyword evidence="7" id="KW-0727">SH2 domain</keyword>
<reference evidence="13 14" key="1">
    <citation type="journal article" date="2015" name="Genome Biol.">
        <title>Comparative genomics of Steinernema reveals deeply conserved gene regulatory networks.</title>
        <authorList>
            <person name="Dillman A.R."/>
            <person name="Macchietto M."/>
            <person name="Porter C.F."/>
            <person name="Rogers A."/>
            <person name="Williams B."/>
            <person name="Antoshechkin I."/>
            <person name="Lee M.M."/>
            <person name="Goodwin Z."/>
            <person name="Lu X."/>
            <person name="Lewis E.E."/>
            <person name="Goodrich-Blair H."/>
            <person name="Stock S.P."/>
            <person name="Adams B.J."/>
            <person name="Sternberg P.W."/>
            <person name="Mortazavi A."/>
        </authorList>
    </citation>
    <scope>NUCLEOTIDE SEQUENCE [LARGE SCALE GENOMIC DNA]</scope>
    <source>
        <strain evidence="13 14">ALL</strain>
    </source>
</reference>
<dbReference type="PANTHER" id="PTHR24418">
    <property type="entry name" value="TYROSINE-PROTEIN KINASE"/>
    <property type="match status" value="1"/>
</dbReference>
<dbReference type="GO" id="GO:0005524">
    <property type="term" value="F:ATP binding"/>
    <property type="evidence" value="ECO:0007669"/>
    <property type="project" value="UniProtKB-UniRule"/>
</dbReference>
<dbReference type="InterPro" id="IPR001245">
    <property type="entry name" value="Ser-Thr/Tyr_kinase_cat_dom"/>
</dbReference>
<feature type="compositionally biased region" description="Basic and acidic residues" evidence="10">
    <location>
        <begin position="98"/>
        <end position="118"/>
    </location>
</feature>
<feature type="compositionally biased region" description="Pro residues" evidence="10">
    <location>
        <begin position="136"/>
        <end position="152"/>
    </location>
</feature>
<dbReference type="AlphaFoldDB" id="A0A4U5N500"/>
<dbReference type="InterPro" id="IPR008266">
    <property type="entry name" value="Tyr_kinase_AS"/>
</dbReference>
<evidence type="ECO:0000256" key="2">
    <source>
        <dbReference type="ARBA" id="ARBA00022741"/>
    </source>
</evidence>
<evidence type="ECO:0000256" key="1">
    <source>
        <dbReference type="ARBA" id="ARBA00022679"/>
    </source>
</evidence>
<sequence>MSRRVTILKATCFLFDLSSHHFSDFRRVVRMKQRESSSHQNLPENLRKKRRSFQEKAPDVIESSTQDDPHPDELEKQQNEVNEYMHYAPEDVAPSEEANEKNFGQEEKKRTQLKEKRTSKIIQKSVLKPGKRPSSAEPPPPPPPLPPAPPASSAPGDEYEMLTNFTLEPPPVLAPPKNVAKIEEQDYYHGLLPREDVVALLRSSGDFLVRTTEMVSGSNRRFCVSVNWSGQHHFIVQTNKKGLFFLEDNAGPKNLEFPEVLDLINHYQKSHHDFSQYKVVLLNPVCRQSWQLRHDQVQLLKRLGEGAFGEVYSGVLTLTDAKKSKVNVAIKLMKCENFSKHQIEIMMKEARIMRSLSHPNIVRFYGVAVIQEPLLIVMELVTGGALHSYLRNNATKIPVNERMNMCLDAALGIDYVHRKGLVHRDIAARNCLYGNKSLKISDFGLSKKGKKVALITNEKAPVRSIAPEVFLTQTYTPAADVWAYGVLVWEIFMHGMEPYVGWTGLQIRDQILNHNYRLEFPWWTPPAFVTIMKELVFTDDPKARATCAAIARELERMTGRSPPRKSLVKFANRRSSGVCSAQDDADNGLSDPKISQQSSDSTNKLSKAKVKTLRSHGEKDDGDKPPKKSKHKSEGKLKKAKTERRVEDSPKTPNTKTSGSSEVLRKKKGQGKKNTDQEVKKIADKKISAASAKRHQSLKNRSSSQN</sequence>
<dbReference type="EC" id="2.7.10.2" evidence="9"/>
<dbReference type="Gene3D" id="1.10.510.10">
    <property type="entry name" value="Transferase(Phosphotransferase) domain 1"/>
    <property type="match status" value="1"/>
</dbReference>
<feature type="domain" description="Protein kinase" evidence="12">
    <location>
        <begin position="297"/>
        <end position="557"/>
    </location>
</feature>
<feature type="compositionally biased region" description="Polar residues" evidence="10">
    <location>
        <begin position="651"/>
        <end position="661"/>
    </location>
</feature>
<dbReference type="Pfam" id="PF07714">
    <property type="entry name" value="PK_Tyr_Ser-Thr"/>
    <property type="match status" value="1"/>
</dbReference>
<dbReference type="GO" id="GO:0004715">
    <property type="term" value="F:non-membrane spanning protein tyrosine kinase activity"/>
    <property type="evidence" value="ECO:0007669"/>
    <property type="project" value="UniProtKB-EC"/>
</dbReference>
<dbReference type="InterPro" id="IPR000719">
    <property type="entry name" value="Prot_kinase_dom"/>
</dbReference>
<comment type="similarity">
    <text evidence="9">Belongs to the protein kinase superfamily. Tyr protein kinase family.</text>
</comment>
<evidence type="ECO:0000313" key="14">
    <source>
        <dbReference type="Proteomes" id="UP000298663"/>
    </source>
</evidence>
<evidence type="ECO:0000256" key="6">
    <source>
        <dbReference type="ARBA" id="ARBA00051245"/>
    </source>
</evidence>
<evidence type="ECO:0000256" key="4">
    <source>
        <dbReference type="ARBA" id="ARBA00022840"/>
    </source>
</evidence>
<evidence type="ECO:0000256" key="5">
    <source>
        <dbReference type="ARBA" id="ARBA00023137"/>
    </source>
</evidence>
<dbReference type="SUPFAM" id="SSF55550">
    <property type="entry name" value="SH2 domain"/>
    <property type="match status" value="1"/>
</dbReference>
<organism evidence="13 14">
    <name type="scientific">Steinernema carpocapsae</name>
    <name type="common">Entomopathogenic nematode</name>
    <dbReference type="NCBI Taxonomy" id="34508"/>
    <lineage>
        <taxon>Eukaryota</taxon>
        <taxon>Metazoa</taxon>
        <taxon>Ecdysozoa</taxon>
        <taxon>Nematoda</taxon>
        <taxon>Chromadorea</taxon>
        <taxon>Rhabditida</taxon>
        <taxon>Tylenchina</taxon>
        <taxon>Panagrolaimomorpha</taxon>
        <taxon>Strongyloidoidea</taxon>
        <taxon>Steinernematidae</taxon>
        <taxon>Steinernema</taxon>
    </lineage>
</organism>
<dbReference type="InterPro" id="IPR055491">
    <property type="entry name" value="DUF7063"/>
</dbReference>
<evidence type="ECO:0000256" key="8">
    <source>
        <dbReference type="PROSITE-ProRule" id="PRU10141"/>
    </source>
</evidence>
<dbReference type="InterPro" id="IPR035849">
    <property type="entry name" value="Fes/Fps/Fer_SH2"/>
</dbReference>
<dbReference type="SMART" id="SM00219">
    <property type="entry name" value="TyrKc"/>
    <property type="match status" value="1"/>
</dbReference>
<dbReference type="SUPFAM" id="SSF56112">
    <property type="entry name" value="Protein kinase-like (PK-like)"/>
    <property type="match status" value="1"/>
</dbReference>
<evidence type="ECO:0000256" key="9">
    <source>
        <dbReference type="RuleBase" id="RU362096"/>
    </source>
</evidence>
<dbReference type="CDD" id="cd00192">
    <property type="entry name" value="PTKc"/>
    <property type="match status" value="1"/>
</dbReference>
<keyword evidence="1 9" id="KW-0808">Transferase</keyword>
<evidence type="ECO:0000256" key="3">
    <source>
        <dbReference type="ARBA" id="ARBA00022777"/>
    </source>
</evidence>
<keyword evidence="14" id="KW-1185">Reference proteome</keyword>
<dbReference type="Pfam" id="PF23205">
    <property type="entry name" value="DUF7063"/>
    <property type="match status" value="1"/>
</dbReference>
<dbReference type="PRINTS" id="PR00109">
    <property type="entry name" value="TYRKINASE"/>
</dbReference>
<dbReference type="InterPro" id="IPR017441">
    <property type="entry name" value="Protein_kinase_ATP_BS"/>
</dbReference>
<comment type="caution">
    <text evidence="13">The sequence shown here is derived from an EMBL/GenBank/DDBJ whole genome shotgun (WGS) entry which is preliminary data.</text>
</comment>
<reference evidence="13 14" key="2">
    <citation type="journal article" date="2019" name="G3 (Bethesda)">
        <title>Hybrid Assembly of the Genome of the Entomopathogenic Nematode Steinernema carpocapsae Identifies the X-Chromosome.</title>
        <authorList>
            <person name="Serra L."/>
            <person name="Macchietto M."/>
            <person name="Macias-Munoz A."/>
            <person name="McGill C.J."/>
            <person name="Rodriguez I.M."/>
            <person name="Rodriguez B."/>
            <person name="Murad R."/>
            <person name="Mortazavi A."/>
        </authorList>
    </citation>
    <scope>NUCLEOTIDE SEQUENCE [LARGE SCALE GENOMIC DNA]</scope>
    <source>
        <strain evidence="13 14">ALL</strain>
    </source>
</reference>
<dbReference type="InterPro" id="IPR011009">
    <property type="entry name" value="Kinase-like_dom_sf"/>
</dbReference>
<feature type="binding site" evidence="8">
    <location>
        <position position="331"/>
    </location>
    <ligand>
        <name>ATP</name>
        <dbReference type="ChEBI" id="CHEBI:30616"/>
    </ligand>
</feature>
<dbReference type="PROSITE" id="PS00109">
    <property type="entry name" value="PROTEIN_KINASE_TYR"/>
    <property type="match status" value="1"/>
</dbReference>
<evidence type="ECO:0000259" key="12">
    <source>
        <dbReference type="PROSITE" id="PS50011"/>
    </source>
</evidence>
<feature type="region of interest" description="Disordered" evidence="10">
    <location>
        <begin position="32"/>
        <end position="158"/>
    </location>
</feature>
<dbReference type="Proteomes" id="UP000298663">
    <property type="component" value="Unassembled WGS sequence"/>
</dbReference>
<accession>A0A4U5N500</accession>
<dbReference type="Gene3D" id="3.30.505.10">
    <property type="entry name" value="SH2 domain"/>
    <property type="match status" value="1"/>
</dbReference>
<dbReference type="PROSITE" id="PS00107">
    <property type="entry name" value="PROTEIN_KINASE_ATP"/>
    <property type="match status" value="1"/>
</dbReference>
<evidence type="ECO:0000256" key="10">
    <source>
        <dbReference type="SAM" id="MobiDB-lite"/>
    </source>
</evidence>
<dbReference type="SMART" id="SM00252">
    <property type="entry name" value="SH2"/>
    <property type="match status" value="1"/>
</dbReference>
<dbReference type="STRING" id="34508.A0A4U5N500"/>
<feature type="domain" description="SH2" evidence="11">
    <location>
        <begin position="187"/>
        <end position="285"/>
    </location>
</feature>
<feature type="region of interest" description="Disordered" evidence="10">
    <location>
        <begin position="577"/>
        <end position="706"/>
    </location>
</feature>
<evidence type="ECO:0000259" key="11">
    <source>
        <dbReference type="PROSITE" id="PS50001"/>
    </source>
</evidence>
<dbReference type="EMBL" id="AZBU02000005">
    <property type="protein sequence ID" value="TKR77303.1"/>
    <property type="molecule type" value="Genomic_DNA"/>
</dbReference>
<proteinExistence type="inferred from homology"/>
<keyword evidence="4 8" id="KW-0067">ATP-binding</keyword>
<feature type="compositionally biased region" description="Basic and acidic residues" evidence="10">
    <location>
        <begin position="673"/>
        <end position="687"/>
    </location>
</feature>
<protein>
    <recommendedName>
        <fullName evidence="9">Tyrosine-protein kinase</fullName>
        <ecNumber evidence="9">2.7.10.2</ecNumber>
    </recommendedName>
</protein>
<dbReference type="PROSITE" id="PS50011">
    <property type="entry name" value="PROTEIN_KINASE_DOM"/>
    <property type="match status" value="1"/>
</dbReference>
<keyword evidence="5 9" id="KW-0829">Tyrosine-protein kinase</keyword>
<dbReference type="InterPro" id="IPR050198">
    <property type="entry name" value="Non-receptor_tyrosine_kinases"/>
</dbReference>
<feature type="compositionally biased region" description="Basic and acidic residues" evidence="10">
    <location>
        <begin position="67"/>
        <end position="78"/>
    </location>
</feature>
<keyword evidence="3 9" id="KW-0418">Kinase</keyword>
<dbReference type="Gene3D" id="3.30.200.20">
    <property type="entry name" value="Phosphorylase Kinase, domain 1"/>
    <property type="match status" value="1"/>
</dbReference>
<evidence type="ECO:0000313" key="13">
    <source>
        <dbReference type="EMBL" id="TKR77303.1"/>
    </source>
</evidence>